<evidence type="ECO:0000313" key="1">
    <source>
        <dbReference type="EMBL" id="EMO45672.1"/>
    </source>
</evidence>
<organism evidence="1 2">
    <name type="scientific">Leptospira santarosai str. ZUN179</name>
    <dbReference type="NCBI Taxonomy" id="1049985"/>
    <lineage>
        <taxon>Bacteria</taxon>
        <taxon>Pseudomonadati</taxon>
        <taxon>Spirochaetota</taxon>
        <taxon>Spirochaetia</taxon>
        <taxon>Leptospirales</taxon>
        <taxon>Leptospiraceae</taxon>
        <taxon>Leptospira</taxon>
    </lineage>
</organism>
<comment type="caution">
    <text evidence="1">The sequence shown here is derived from an EMBL/GenBank/DDBJ whole genome shotgun (WGS) entry which is preliminary data.</text>
</comment>
<gene>
    <name evidence="1" type="ORF">LEP1GSC187_3181</name>
</gene>
<proteinExistence type="predicted"/>
<evidence type="ECO:0000313" key="2">
    <source>
        <dbReference type="Proteomes" id="UP000012160"/>
    </source>
</evidence>
<reference evidence="1 2" key="1">
    <citation type="submission" date="2013-01" db="EMBL/GenBank/DDBJ databases">
        <authorList>
            <person name="Harkins D.M."/>
            <person name="Durkin A.S."/>
            <person name="Brinkac L.M."/>
            <person name="Haft D.H."/>
            <person name="Selengut J.D."/>
            <person name="Sanka R."/>
            <person name="DePew J."/>
            <person name="Purushe J."/>
            <person name="Matthias M.A."/>
            <person name="Vinetz J.M."/>
            <person name="Sutton G.G."/>
            <person name="Nierman W.C."/>
            <person name="Fouts D.E."/>
        </authorList>
    </citation>
    <scope>NUCLEOTIDE SEQUENCE [LARGE SCALE GENOMIC DNA]</scope>
    <source>
        <strain evidence="1 2">ZUN179</strain>
    </source>
</reference>
<dbReference type="Proteomes" id="UP000012160">
    <property type="component" value="Unassembled WGS sequence"/>
</dbReference>
<sequence length="48" mass="5819">MWELPRFSNCDFPKGFGTSFEVIVRSQIWGLKTQFNPFYISEPFFYFL</sequence>
<name>M6UKL9_9LEPT</name>
<dbReference type="AlphaFoldDB" id="M6UKL9"/>
<accession>M6UKL9</accession>
<dbReference type="EMBL" id="AHOQ02000030">
    <property type="protein sequence ID" value="EMO45672.1"/>
    <property type="molecule type" value="Genomic_DNA"/>
</dbReference>
<protein>
    <submittedName>
        <fullName evidence="1">Uncharacterized protein</fullName>
    </submittedName>
</protein>